<evidence type="ECO:0008006" key="2">
    <source>
        <dbReference type="Google" id="ProtNLM"/>
    </source>
</evidence>
<dbReference type="AlphaFoldDB" id="A0A0F9T216"/>
<proteinExistence type="predicted"/>
<sequence>MDKDRFLRVFKESLEVITEKRFFSSELGYQGQLVSELNKRLIMELVFSNRAVVEQEYQKRLKDHGIRIRPDIIIHVPYSEGIHSSRKEDNYVVIQLKKNSSKKDALDDLKKIDLLFQNLDYPLGVFLNIGSEKNFYSYYLGEYRDRIHCFAVLLSAEDKVIIHKSP</sequence>
<gene>
    <name evidence="1" type="ORF">LCGC14_0447520</name>
</gene>
<comment type="caution">
    <text evidence="1">The sequence shown here is derived from an EMBL/GenBank/DDBJ whole genome shotgun (WGS) entry which is preliminary data.</text>
</comment>
<name>A0A0F9T216_9ZZZZ</name>
<reference evidence="1" key="1">
    <citation type="journal article" date="2015" name="Nature">
        <title>Complex archaea that bridge the gap between prokaryotes and eukaryotes.</title>
        <authorList>
            <person name="Spang A."/>
            <person name="Saw J.H."/>
            <person name="Jorgensen S.L."/>
            <person name="Zaremba-Niedzwiedzka K."/>
            <person name="Martijn J."/>
            <person name="Lind A.E."/>
            <person name="van Eijk R."/>
            <person name="Schleper C."/>
            <person name="Guy L."/>
            <person name="Ettema T.J."/>
        </authorList>
    </citation>
    <scope>NUCLEOTIDE SEQUENCE</scope>
</reference>
<evidence type="ECO:0000313" key="1">
    <source>
        <dbReference type="EMBL" id="KKN68817.1"/>
    </source>
</evidence>
<accession>A0A0F9T216</accession>
<dbReference type="EMBL" id="LAZR01000439">
    <property type="protein sequence ID" value="KKN68817.1"/>
    <property type="molecule type" value="Genomic_DNA"/>
</dbReference>
<protein>
    <recommendedName>
        <fullName evidence="2">Type I restriction enzyme R protein N-terminal domain-containing protein</fullName>
    </recommendedName>
</protein>
<organism evidence="1">
    <name type="scientific">marine sediment metagenome</name>
    <dbReference type="NCBI Taxonomy" id="412755"/>
    <lineage>
        <taxon>unclassified sequences</taxon>
        <taxon>metagenomes</taxon>
        <taxon>ecological metagenomes</taxon>
    </lineage>
</organism>